<feature type="transmembrane region" description="Helical" evidence="6">
    <location>
        <begin position="76"/>
        <end position="100"/>
    </location>
</feature>
<accession>A0A7Z0MP62</accession>
<name>A0A7Z0MP62_9GAMM</name>
<dbReference type="Proteomes" id="UP000537890">
    <property type="component" value="Unassembled WGS sequence"/>
</dbReference>
<protein>
    <submittedName>
        <fullName evidence="8">GtrA family protein</fullName>
    </submittedName>
</protein>
<dbReference type="Pfam" id="PF04138">
    <property type="entry name" value="GtrA_DPMS_TM"/>
    <property type="match status" value="1"/>
</dbReference>
<keyword evidence="5 6" id="KW-0472">Membrane</keyword>
<feature type="transmembrane region" description="Helical" evidence="6">
    <location>
        <begin position="12"/>
        <end position="32"/>
    </location>
</feature>
<evidence type="ECO:0000256" key="3">
    <source>
        <dbReference type="ARBA" id="ARBA00022692"/>
    </source>
</evidence>
<comment type="similarity">
    <text evidence="2">Belongs to the GtrA family.</text>
</comment>
<organism evidence="8 9">
    <name type="scientific">Candidatus Methanofishera endochildressiae</name>
    <dbReference type="NCBI Taxonomy" id="2738884"/>
    <lineage>
        <taxon>Bacteria</taxon>
        <taxon>Pseudomonadati</taxon>
        <taxon>Pseudomonadota</taxon>
        <taxon>Gammaproteobacteria</taxon>
        <taxon>Candidatus Methanofishera</taxon>
    </lineage>
</organism>
<keyword evidence="3 6" id="KW-0812">Transmembrane</keyword>
<dbReference type="EMBL" id="JACCHS010000092">
    <property type="protein sequence ID" value="NYT47149.1"/>
    <property type="molecule type" value="Genomic_DNA"/>
</dbReference>
<evidence type="ECO:0000256" key="6">
    <source>
        <dbReference type="SAM" id="Phobius"/>
    </source>
</evidence>
<sequence length="156" mass="17628">MSTHGFFKTFIRYTISGGLATSVQFIVLILLIEYQLTTPLQASMIGAGCGFLVNYNIQFHWTFKVNGPHKVFFTRYLIVSATMFGLNAAIFWLSTIPEILALLQSIPYPEQIPLAKPKNIAYWYAQIIASAVVFLCNFLANRYYTFKPGKQSIPAQ</sequence>
<feature type="transmembrane region" description="Helical" evidence="6">
    <location>
        <begin position="38"/>
        <end position="55"/>
    </location>
</feature>
<evidence type="ECO:0000256" key="4">
    <source>
        <dbReference type="ARBA" id="ARBA00022989"/>
    </source>
</evidence>
<dbReference type="PANTHER" id="PTHR38459:SF1">
    <property type="entry name" value="PROPHAGE BACTOPRENOL-LINKED GLUCOSE TRANSLOCASE HOMOLOG"/>
    <property type="match status" value="1"/>
</dbReference>
<comment type="subcellular location">
    <subcellularLocation>
        <location evidence="1">Membrane</location>
        <topology evidence="1">Multi-pass membrane protein</topology>
    </subcellularLocation>
</comment>
<dbReference type="AlphaFoldDB" id="A0A7Z0MP62"/>
<dbReference type="InterPro" id="IPR051401">
    <property type="entry name" value="GtrA_CellWall_Glycosyl"/>
</dbReference>
<proteinExistence type="inferred from homology"/>
<evidence type="ECO:0000256" key="2">
    <source>
        <dbReference type="ARBA" id="ARBA00009399"/>
    </source>
</evidence>
<gene>
    <name evidence="8" type="ORF">H0A75_05710</name>
</gene>
<dbReference type="PANTHER" id="PTHR38459">
    <property type="entry name" value="PROPHAGE BACTOPRENOL-LINKED GLUCOSE TRANSLOCASE HOMOLOG"/>
    <property type="match status" value="1"/>
</dbReference>
<feature type="domain" description="GtrA/DPMS transmembrane" evidence="7">
    <location>
        <begin position="12"/>
        <end position="146"/>
    </location>
</feature>
<dbReference type="GO" id="GO:0005886">
    <property type="term" value="C:plasma membrane"/>
    <property type="evidence" value="ECO:0007669"/>
    <property type="project" value="TreeGrafter"/>
</dbReference>
<evidence type="ECO:0000313" key="8">
    <source>
        <dbReference type="EMBL" id="NYT47149.1"/>
    </source>
</evidence>
<keyword evidence="4 6" id="KW-1133">Transmembrane helix</keyword>
<dbReference type="InterPro" id="IPR007267">
    <property type="entry name" value="GtrA_DPMS_TM"/>
</dbReference>
<comment type="caution">
    <text evidence="8">The sequence shown here is derived from an EMBL/GenBank/DDBJ whole genome shotgun (WGS) entry which is preliminary data.</text>
</comment>
<reference evidence="8 9" key="1">
    <citation type="submission" date="2020-05" db="EMBL/GenBank/DDBJ databases">
        <title>Horizontal transmission and recombination maintain forever young bacterial symbiont genomes.</title>
        <authorList>
            <person name="Russell S.L."/>
            <person name="Pepper-Tunick E."/>
            <person name="Svedberg J."/>
            <person name="Byrne A."/>
            <person name="Ruelas Castillo J."/>
            <person name="Vollmers C."/>
            <person name="Beinart R.A."/>
            <person name="Corbett-Detig R."/>
        </authorList>
    </citation>
    <scope>NUCLEOTIDE SEQUENCE [LARGE SCALE GENOMIC DNA]</scope>
    <source>
        <strain evidence="8">4727-3</strain>
    </source>
</reference>
<dbReference type="GO" id="GO:0000271">
    <property type="term" value="P:polysaccharide biosynthetic process"/>
    <property type="evidence" value="ECO:0007669"/>
    <property type="project" value="InterPro"/>
</dbReference>
<evidence type="ECO:0000313" key="9">
    <source>
        <dbReference type="Proteomes" id="UP000537890"/>
    </source>
</evidence>
<feature type="transmembrane region" description="Helical" evidence="6">
    <location>
        <begin position="120"/>
        <end position="140"/>
    </location>
</feature>
<evidence type="ECO:0000256" key="1">
    <source>
        <dbReference type="ARBA" id="ARBA00004141"/>
    </source>
</evidence>
<evidence type="ECO:0000259" key="7">
    <source>
        <dbReference type="Pfam" id="PF04138"/>
    </source>
</evidence>
<evidence type="ECO:0000256" key="5">
    <source>
        <dbReference type="ARBA" id="ARBA00023136"/>
    </source>
</evidence>